<organism evidence="2 3">
    <name type="scientific">Propionispora vibrioides</name>
    <dbReference type="NCBI Taxonomy" id="112903"/>
    <lineage>
        <taxon>Bacteria</taxon>
        <taxon>Bacillati</taxon>
        <taxon>Bacillota</taxon>
        <taxon>Negativicutes</taxon>
        <taxon>Selenomonadales</taxon>
        <taxon>Sporomusaceae</taxon>
        <taxon>Propionispora</taxon>
    </lineage>
</organism>
<evidence type="ECO:0000259" key="1">
    <source>
        <dbReference type="Pfam" id="PF00148"/>
    </source>
</evidence>
<proteinExistence type="predicted"/>
<protein>
    <submittedName>
        <fullName evidence="2">Nitrogenase molybdenum-iron protein beta chain</fullName>
    </submittedName>
</protein>
<dbReference type="InterPro" id="IPR000510">
    <property type="entry name" value="Nase/OxRdtase_comp1"/>
</dbReference>
<sequence>MSEKKNFLETIDNVSGREGRTNSIQQIRYVCSIAALHSAAAIPRVIPIVHCGPGCADKQFMNVGFYNGFQGGGYGGGAVVPSTNSSEKDVVFGGEERLRELIAASLNILEADLFVVLTGCIADLVGDDVGSVVSEFQEQGVPIVYAETGGFKGNNFTGHELVTRAIIDQYVGPYDGPREQGLVNVWSLLPYHNTFWRGDLAEIKRILEGIGLKVNILFGTESQGIAEWKSIPKAQFNLVLSPWLGLQTAQHLEETYGQPFLHVPVIPIGAKETGRFLRQVTDFAGLDPAKTEAFIQSEEKTYYRYLEDFADFYAEYWWGLPAKFAVVGDSAYNLAITKFLVNQLGVIPGKQIITENPPEEYREAIRGEYHRIAADVATDVEFEEDSYHIHQILRQANFGHKPPIIFGTTWERDLTKELKGSIVEVGFPASYEVVLSRSYIGYRGALTLIEKIYTTTVGASA</sequence>
<name>A0A1H8WLC7_9FIRM</name>
<dbReference type="SUPFAM" id="SSF53807">
    <property type="entry name" value="Helical backbone' metal receptor"/>
    <property type="match status" value="1"/>
</dbReference>
<dbReference type="AlphaFoldDB" id="A0A1H8WLC7"/>
<dbReference type="OrthoDB" id="9802175at2"/>
<evidence type="ECO:0000313" key="3">
    <source>
        <dbReference type="Proteomes" id="UP000198847"/>
    </source>
</evidence>
<evidence type="ECO:0000313" key="2">
    <source>
        <dbReference type="EMBL" id="SEP28494.1"/>
    </source>
</evidence>
<dbReference type="RefSeq" id="WP_091748359.1">
    <property type="nucleotide sequence ID" value="NZ_FODY01000016.1"/>
</dbReference>
<dbReference type="Gene3D" id="3.40.50.1980">
    <property type="entry name" value="Nitrogenase molybdenum iron protein domain"/>
    <property type="match status" value="3"/>
</dbReference>
<gene>
    <name evidence="2" type="ORF">SAMN04490178_11671</name>
</gene>
<feature type="domain" description="Nitrogenase/oxidoreductase component 1" evidence="1">
    <location>
        <begin position="38"/>
        <end position="455"/>
    </location>
</feature>
<dbReference type="CDD" id="cd01971">
    <property type="entry name" value="Nitrogenase_VnfN_like"/>
    <property type="match status" value="1"/>
</dbReference>
<dbReference type="EMBL" id="FODY01000016">
    <property type="protein sequence ID" value="SEP28494.1"/>
    <property type="molecule type" value="Genomic_DNA"/>
</dbReference>
<accession>A0A1H8WLC7</accession>
<dbReference type="PANTHER" id="PTHR33712">
    <property type="entry name" value="LIGHT-INDEPENDENT PROTOCHLOROPHYLLIDE REDUCTASE SUBUNIT B"/>
    <property type="match status" value="1"/>
</dbReference>
<dbReference type="InterPro" id="IPR050152">
    <property type="entry name" value="ChlB/BchB/BchZ"/>
</dbReference>
<keyword evidence="3" id="KW-1185">Reference proteome</keyword>
<dbReference type="STRING" id="112903.SAMN04490178_11671"/>
<dbReference type="Proteomes" id="UP000198847">
    <property type="component" value="Unassembled WGS sequence"/>
</dbReference>
<dbReference type="GO" id="GO:0016491">
    <property type="term" value="F:oxidoreductase activity"/>
    <property type="evidence" value="ECO:0007669"/>
    <property type="project" value="InterPro"/>
</dbReference>
<dbReference type="Pfam" id="PF00148">
    <property type="entry name" value="Oxidored_nitro"/>
    <property type="match status" value="1"/>
</dbReference>
<dbReference type="PANTHER" id="PTHR33712:SF7">
    <property type="entry name" value="LIGHT-INDEPENDENT PROTOCHLOROPHYLLIDE REDUCTASE SUBUNIT B"/>
    <property type="match status" value="1"/>
</dbReference>
<reference evidence="2 3" key="1">
    <citation type="submission" date="2016-10" db="EMBL/GenBank/DDBJ databases">
        <authorList>
            <person name="de Groot N.N."/>
        </authorList>
    </citation>
    <scope>NUCLEOTIDE SEQUENCE [LARGE SCALE GENOMIC DNA]</scope>
    <source>
        <strain evidence="2 3">DSM 13305</strain>
    </source>
</reference>